<dbReference type="eggNOG" id="COG0834">
    <property type="taxonomic scope" value="Bacteria"/>
</dbReference>
<dbReference type="EMBL" id="AAMS01000002">
    <property type="protein sequence ID" value="EAQ07616.1"/>
    <property type="molecule type" value="Genomic_DNA"/>
</dbReference>
<dbReference type="Proteomes" id="UP000004507">
    <property type="component" value="Unassembled WGS sequence"/>
</dbReference>
<organism evidence="2 3">
    <name type="scientific">Yoonia vestfoldensis SKA53</name>
    <dbReference type="NCBI Taxonomy" id="314232"/>
    <lineage>
        <taxon>Bacteria</taxon>
        <taxon>Pseudomonadati</taxon>
        <taxon>Pseudomonadota</taxon>
        <taxon>Alphaproteobacteria</taxon>
        <taxon>Rhodobacterales</taxon>
        <taxon>Paracoccaceae</taxon>
        <taxon>Yoonia</taxon>
    </lineage>
</organism>
<keyword evidence="1" id="KW-0732">Signal</keyword>
<protein>
    <submittedName>
        <fullName evidence="2">Uncharacterized protein</fullName>
    </submittedName>
</protein>
<dbReference type="AlphaFoldDB" id="A3V2N5"/>
<feature type="chain" id="PRO_5002661613" evidence="1">
    <location>
        <begin position="22"/>
        <end position="191"/>
    </location>
</feature>
<accession>A3V2N5</accession>
<comment type="caution">
    <text evidence="2">The sequence shown here is derived from an EMBL/GenBank/DDBJ whole genome shotgun (WGS) entry which is preliminary data.</text>
</comment>
<evidence type="ECO:0000256" key="1">
    <source>
        <dbReference type="SAM" id="SignalP"/>
    </source>
</evidence>
<name>A3V2N5_9RHOB</name>
<dbReference type="STRING" id="314232.SKA53_12303"/>
<sequence length="191" mass="20205">MKQTTFWLAMMLATTTATAGAAQDLTSQMEKFVTEHVIEWATDPIIVDAIVAQNAITGSYDQAKINELDALWTAQSGMAGIPLIDGVLQNPTSDFLRQRIATAGGTIAEIFVMDARGLNVAAAEATSDYWQGDEVKFTETFPKGPNALHFGEVELDGSSGEVQAQVSMSIVDSAGAVVGAMTVGINLTSLM</sequence>
<dbReference type="RefSeq" id="WP_007206402.1">
    <property type="nucleotide sequence ID" value="NZ_CH672414.1"/>
</dbReference>
<reference evidence="2 3" key="1">
    <citation type="submission" date="2006-01" db="EMBL/GenBank/DDBJ databases">
        <authorList>
            <person name="Hagstrom A."/>
            <person name="Ferriera S."/>
            <person name="Johnson J."/>
            <person name="Kravitz S."/>
            <person name="Halpern A."/>
            <person name="Remington K."/>
            <person name="Beeson K."/>
            <person name="Tran B."/>
            <person name="Rogers Y.-H."/>
            <person name="Friedman R."/>
            <person name="Venter J.C."/>
        </authorList>
    </citation>
    <scope>NUCLEOTIDE SEQUENCE [LARGE SCALE GENOMIC DNA]</scope>
    <source>
        <strain evidence="2 3">SKA53</strain>
    </source>
</reference>
<feature type="signal peptide" evidence="1">
    <location>
        <begin position="1"/>
        <end position="21"/>
    </location>
</feature>
<gene>
    <name evidence="2" type="ORF">SKA53_12303</name>
</gene>
<proteinExistence type="predicted"/>
<dbReference type="OrthoDB" id="195732at2"/>
<dbReference type="HOGENOM" id="CLU_092389_0_0_5"/>
<keyword evidence="3" id="KW-1185">Reference proteome</keyword>
<evidence type="ECO:0000313" key="2">
    <source>
        <dbReference type="EMBL" id="EAQ07616.1"/>
    </source>
</evidence>
<evidence type="ECO:0000313" key="3">
    <source>
        <dbReference type="Proteomes" id="UP000004507"/>
    </source>
</evidence>